<dbReference type="EMBL" id="FNEK01000007">
    <property type="protein sequence ID" value="SDI77204.1"/>
    <property type="molecule type" value="Genomic_DNA"/>
</dbReference>
<evidence type="ECO:0000259" key="4">
    <source>
        <dbReference type="Pfam" id="PF12804"/>
    </source>
</evidence>
<accession>A0A1G8NAC7</accession>
<evidence type="ECO:0000256" key="1">
    <source>
        <dbReference type="ARBA" id="ARBA00022679"/>
    </source>
</evidence>
<keyword evidence="3" id="KW-0460">Magnesium</keyword>
<dbReference type="InterPro" id="IPR050065">
    <property type="entry name" value="GlmU-like"/>
</dbReference>
<dbReference type="CDD" id="cd06422">
    <property type="entry name" value="NTP_transferase_like_1"/>
    <property type="match status" value="1"/>
</dbReference>
<protein>
    <submittedName>
        <fullName evidence="5">MobA-like NTP transferase domain-containing protein</fullName>
    </submittedName>
</protein>
<dbReference type="OrthoDB" id="9788272at2"/>
<dbReference type="Pfam" id="PF12804">
    <property type="entry name" value="NTP_transf_3"/>
    <property type="match status" value="1"/>
</dbReference>
<dbReference type="RefSeq" id="WP_093150784.1">
    <property type="nucleotide sequence ID" value="NZ_FNEK01000007.1"/>
</dbReference>
<feature type="domain" description="MobA-like NTP transferase" evidence="4">
    <location>
        <begin position="10"/>
        <end position="131"/>
    </location>
</feature>
<dbReference type="SUPFAM" id="SSF53448">
    <property type="entry name" value="Nucleotide-diphospho-sugar transferases"/>
    <property type="match status" value="1"/>
</dbReference>
<dbReference type="Proteomes" id="UP000199382">
    <property type="component" value="Unassembled WGS sequence"/>
</dbReference>
<gene>
    <name evidence="5" type="ORF">SAMN04488026_100714</name>
</gene>
<dbReference type="AlphaFoldDB" id="A0A1G8NAC7"/>
<reference evidence="5 6" key="1">
    <citation type="submission" date="2016-10" db="EMBL/GenBank/DDBJ databases">
        <authorList>
            <person name="de Groot N.N."/>
        </authorList>
    </citation>
    <scope>NUCLEOTIDE SEQUENCE [LARGE SCALE GENOMIC DNA]</scope>
    <source>
        <strain evidence="5 6">DSM 25294</strain>
    </source>
</reference>
<dbReference type="InterPro" id="IPR029044">
    <property type="entry name" value="Nucleotide-diphossugar_trans"/>
</dbReference>
<evidence type="ECO:0000256" key="3">
    <source>
        <dbReference type="ARBA" id="ARBA00022842"/>
    </source>
</evidence>
<name>A0A1G8NAC7_9RHOB</name>
<dbReference type="STRING" id="571298.SAMN04488026_100714"/>
<keyword evidence="1 5" id="KW-0808">Transferase</keyword>
<dbReference type="Gene3D" id="3.90.550.10">
    <property type="entry name" value="Spore Coat Polysaccharide Biosynthesis Protein SpsA, Chain A"/>
    <property type="match status" value="1"/>
</dbReference>
<dbReference type="PANTHER" id="PTHR43584:SF8">
    <property type="entry name" value="N-ACETYLMURAMATE ALPHA-1-PHOSPHATE URIDYLYLTRANSFERASE"/>
    <property type="match status" value="1"/>
</dbReference>
<proteinExistence type="predicted"/>
<dbReference type="PANTHER" id="PTHR43584">
    <property type="entry name" value="NUCLEOTIDYL TRANSFERASE"/>
    <property type="match status" value="1"/>
</dbReference>
<sequence>MRNMPDAVMLFAAGFGTRMGSLTANRPKPLLEVSGQALLDHALALTDAAGVRRKVVNTHYHSDQIEDHLSVRSDVAVSRELPNILETGGGLRKALPLLGDSPVFTLNTDAVWTGPNPLAALRAAWDPVRMDALLMLVAPENALGHNGAGDFQPGPDGRLQRGPGAIYTGAQILRTEGLNEISQDAFSLNLLWDRMLEAGRLFGLLHEGNWCDVGRPEGITTAERMLAGQING</sequence>
<keyword evidence="2" id="KW-0548">Nucleotidyltransferase</keyword>
<evidence type="ECO:0000313" key="6">
    <source>
        <dbReference type="Proteomes" id="UP000199382"/>
    </source>
</evidence>
<evidence type="ECO:0000313" key="5">
    <source>
        <dbReference type="EMBL" id="SDI77204.1"/>
    </source>
</evidence>
<dbReference type="InterPro" id="IPR025877">
    <property type="entry name" value="MobA-like_NTP_Trfase"/>
</dbReference>
<evidence type="ECO:0000256" key="2">
    <source>
        <dbReference type="ARBA" id="ARBA00022695"/>
    </source>
</evidence>
<keyword evidence="6" id="KW-1185">Reference proteome</keyword>
<dbReference type="GO" id="GO:0016779">
    <property type="term" value="F:nucleotidyltransferase activity"/>
    <property type="evidence" value="ECO:0007669"/>
    <property type="project" value="UniProtKB-KW"/>
</dbReference>
<organism evidence="5 6">
    <name type="scientific">Aliiruegeria lutimaris</name>
    <dbReference type="NCBI Taxonomy" id="571298"/>
    <lineage>
        <taxon>Bacteria</taxon>
        <taxon>Pseudomonadati</taxon>
        <taxon>Pseudomonadota</taxon>
        <taxon>Alphaproteobacteria</taxon>
        <taxon>Rhodobacterales</taxon>
        <taxon>Roseobacteraceae</taxon>
        <taxon>Aliiruegeria</taxon>
    </lineage>
</organism>